<dbReference type="InterPro" id="IPR035985">
    <property type="entry name" value="Ubiquitin-activating_enz"/>
</dbReference>
<dbReference type="GO" id="GO:0019778">
    <property type="term" value="F:Atg12 activating enzyme activity"/>
    <property type="evidence" value="ECO:0007669"/>
    <property type="project" value="TreeGrafter"/>
</dbReference>
<dbReference type="AlphaFoldDB" id="A0AAR5NYL6"/>
<dbReference type="Pfam" id="PF00899">
    <property type="entry name" value="ThiF"/>
    <property type="match status" value="1"/>
</dbReference>
<organism evidence="2 3">
    <name type="scientific">Dendroctonus ponderosae</name>
    <name type="common">Mountain pine beetle</name>
    <dbReference type="NCBI Taxonomy" id="77166"/>
    <lineage>
        <taxon>Eukaryota</taxon>
        <taxon>Metazoa</taxon>
        <taxon>Ecdysozoa</taxon>
        <taxon>Arthropoda</taxon>
        <taxon>Hexapoda</taxon>
        <taxon>Insecta</taxon>
        <taxon>Pterygota</taxon>
        <taxon>Neoptera</taxon>
        <taxon>Endopterygota</taxon>
        <taxon>Coleoptera</taxon>
        <taxon>Polyphaga</taxon>
        <taxon>Cucujiformia</taxon>
        <taxon>Curculionidae</taxon>
        <taxon>Scolytinae</taxon>
        <taxon>Dendroctonus</taxon>
    </lineage>
</organism>
<dbReference type="InterPro" id="IPR045886">
    <property type="entry name" value="ThiF/MoeB/HesA"/>
</dbReference>
<dbReference type="GO" id="GO:0034727">
    <property type="term" value="P:piecemeal microautophagy of the nucleus"/>
    <property type="evidence" value="ECO:0007669"/>
    <property type="project" value="TreeGrafter"/>
</dbReference>
<dbReference type="PANTHER" id="PTHR10953">
    <property type="entry name" value="UBIQUITIN-ACTIVATING ENZYME E1"/>
    <property type="match status" value="1"/>
</dbReference>
<sequence length="312" mass="34211">MVDNSTVSFSNPVRQSLFTYEDSVKMRPKAEAAADRLKEIFPGVKSKGVQLTIPMPGHTVSESTVEQTTKSVAVLTDLIKESDVVFLLMDSRESRWLPAMLGSFYNKIVINAALGFDSYLVMRHGAQAGNASSDASPKELKGFQFIEGRNLGCYFCNDVTAPGDSVKNRTLDQQCTVTRPGIAQIAGALAVELAVSLLQHSDGLNASAFYKLKCSPDDLPPEVERQCLLGLLPHSIRGFLPSFTNILPATIKYDKCVACSHSILQEYESEGLEFLLKVFNSSKHLEDVAKLTALLESFDFNQVMELSDEVSD</sequence>
<dbReference type="GO" id="GO:0019779">
    <property type="term" value="F:Atg8 activating enzyme activity"/>
    <property type="evidence" value="ECO:0007669"/>
    <property type="project" value="TreeGrafter"/>
</dbReference>
<accession>A0AAR5NYL6</accession>
<dbReference type="InterPro" id="IPR000594">
    <property type="entry name" value="ThiF_NAD_FAD-bd"/>
</dbReference>
<evidence type="ECO:0000313" key="2">
    <source>
        <dbReference type="EnsemblMetazoa" id="XP_019753336.1"/>
    </source>
</evidence>
<dbReference type="Proteomes" id="UP000019118">
    <property type="component" value="Unassembled WGS sequence"/>
</dbReference>
<dbReference type="Gene3D" id="3.40.50.720">
    <property type="entry name" value="NAD(P)-binding Rossmann-like Domain"/>
    <property type="match status" value="1"/>
</dbReference>
<name>A0AAR5NYL6_DENPD</name>
<dbReference type="GO" id="GO:0000407">
    <property type="term" value="C:phagophore assembly site"/>
    <property type="evidence" value="ECO:0007669"/>
    <property type="project" value="TreeGrafter"/>
</dbReference>
<feature type="domain" description="THIF-type NAD/FAD binding fold" evidence="1">
    <location>
        <begin position="1"/>
        <end position="209"/>
    </location>
</feature>
<dbReference type="GO" id="GO:0006995">
    <property type="term" value="P:cellular response to nitrogen starvation"/>
    <property type="evidence" value="ECO:0007669"/>
    <property type="project" value="TreeGrafter"/>
</dbReference>
<dbReference type="PANTHER" id="PTHR10953:SF3">
    <property type="entry name" value="UBIQUITIN-LIKE MODIFIER-ACTIVATING ENZYME ATG7"/>
    <property type="match status" value="1"/>
</dbReference>
<dbReference type="SUPFAM" id="SSF69572">
    <property type="entry name" value="Activating enzymes of the ubiquitin-like proteins"/>
    <property type="match status" value="1"/>
</dbReference>
<dbReference type="GO" id="GO:0000422">
    <property type="term" value="P:autophagy of mitochondrion"/>
    <property type="evidence" value="ECO:0007669"/>
    <property type="project" value="TreeGrafter"/>
</dbReference>
<dbReference type="EnsemblMetazoa" id="XM_019897777.1">
    <property type="protein sequence ID" value="XP_019753336.1"/>
    <property type="gene ID" value="LOC109532742"/>
</dbReference>
<keyword evidence="3" id="KW-1185">Reference proteome</keyword>
<reference evidence="2" key="2">
    <citation type="submission" date="2024-08" db="UniProtKB">
        <authorList>
            <consortium name="EnsemblMetazoa"/>
        </authorList>
    </citation>
    <scope>IDENTIFICATION</scope>
</reference>
<protein>
    <recommendedName>
        <fullName evidence="1">THIF-type NAD/FAD binding fold domain-containing protein</fullName>
    </recommendedName>
</protein>
<dbReference type="GO" id="GO:0032446">
    <property type="term" value="P:protein modification by small protein conjugation"/>
    <property type="evidence" value="ECO:0007669"/>
    <property type="project" value="TreeGrafter"/>
</dbReference>
<reference evidence="3" key="1">
    <citation type="journal article" date="2013" name="Genome Biol.">
        <title>Draft genome of the mountain pine beetle, Dendroctonus ponderosae Hopkins, a major forest pest.</title>
        <authorList>
            <person name="Keeling C.I."/>
            <person name="Yuen M.M."/>
            <person name="Liao N.Y."/>
            <person name="Docking T.R."/>
            <person name="Chan S.K."/>
            <person name="Taylor G.A."/>
            <person name="Palmquist D.L."/>
            <person name="Jackman S.D."/>
            <person name="Nguyen A."/>
            <person name="Li M."/>
            <person name="Henderson H."/>
            <person name="Janes J.K."/>
            <person name="Zhao Y."/>
            <person name="Pandoh P."/>
            <person name="Moore R."/>
            <person name="Sperling F.A."/>
            <person name="Huber D.P."/>
            <person name="Birol I."/>
            <person name="Jones S.J."/>
            <person name="Bohlmann J."/>
        </authorList>
    </citation>
    <scope>NUCLEOTIDE SEQUENCE</scope>
</reference>
<evidence type="ECO:0000259" key="1">
    <source>
        <dbReference type="Pfam" id="PF00899"/>
    </source>
</evidence>
<dbReference type="GO" id="GO:0000045">
    <property type="term" value="P:autophagosome assembly"/>
    <property type="evidence" value="ECO:0007669"/>
    <property type="project" value="TreeGrafter"/>
</dbReference>
<proteinExistence type="predicted"/>
<evidence type="ECO:0000313" key="3">
    <source>
        <dbReference type="Proteomes" id="UP000019118"/>
    </source>
</evidence>